<dbReference type="InterPro" id="IPR002446">
    <property type="entry name" value="Lipocalin_bac"/>
</dbReference>
<evidence type="ECO:0000256" key="2">
    <source>
        <dbReference type="PIRNR" id="PIRNR036893"/>
    </source>
</evidence>
<dbReference type="InterPro" id="IPR047202">
    <property type="entry name" value="Lipocalin_Blc-like_dom"/>
</dbReference>
<evidence type="ECO:0000259" key="3">
    <source>
        <dbReference type="Pfam" id="PF08212"/>
    </source>
</evidence>
<dbReference type="PIRSF" id="PIRSF036893">
    <property type="entry name" value="Lipocalin_ApoD"/>
    <property type="match status" value="1"/>
</dbReference>
<dbReference type="Gene3D" id="2.40.128.20">
    <property type="match status" value="1"/>
</dbReference>
<dbReference type="InterPro" id="IPR012674">
    <property type="entry name" value="Calycin"/>
</dbReference>
<dbReference type="PANTHER" id="PTHR10612">
    <property type="entry name" value="APOLIPOPROTEIN D"/>
    <property type="match status" value="1"/>
</dbReference>
<gene>
    <name evidence="4" type="ORF">H9853_06285</name>
</gene>
<dbReference type="PRINTS" id="PR01171">
    <property type="entry name" value="BCTLIPOCALIN"/>
</dbReference>
<dbReference type="GO" id="GO:0006950">
    <property type="term" value="P:response to stress"/>
    <property type="evidence" value="ECO:0007669"/>
    <property type="project" value="UniProtKB-ARBA"/>
</dbReference>
<evidence type="ECO:0000313" key="5">
    <source>
        <dbReference type="Proteomes" id="UP000824156"/>
    </source>
</evidence>
<dbReference type="CDD" id="cd19438">
    <property type="entry name" value="lipocalin_Blc-like"/>
    <property type="match status" value="1"/>
</dbReference>
<reference evidence="4" key="2">
    <citation type="submission" date="2021-04" db="EMBL/GenBank/DDBJ databases">
        <authorList>
            <person name="Gilroy R."/>
        </authorList>
    </citation>
    <scope>NUCLEOTIDE SEQUENCE</scope>
    <source>
        <strain evidence="4">1719</strain>
    </source>
</reference>
<proteinExistence type="inferred from homology"/>
<comment type="similarity">
    <text evidence="1 2">Belongs to the calycin superfamily. Lipocalin family.</text>
</comment>
<dbReference type="PROSITE" id="PS00213">
    <property type="entry name" value="LIPOCALIN"/>
    <property type="match status" value="1"/>
</dbReference>
<dbReference type="Pfam" id="PF08212">
    <property type="entry name" value="Lipocalin_2"/>
    <property type="match status" value="1"/>
</dbReference>
<comment type="caution">
    <text evidence="4">The sequence shown here is derived from an EMBL/GenBank/DDBJ whole genome shotgun (WGS) entry which is preliminary data.</text>
</comment>
<dbReference type="SUPFAM" id="SSF50814">
    <property type="entry name" value="Lipocalins"/>
    <property type="match status" value="1"/>
</dbReference>
<dbReference type="InterPro" id="IPR022272">
    <property type="entry name" value="Lipocalin_CS"/>
</dbReference>
<dbReference type="EMBL" id="DXEZ01000171">
    <property type="protein sequence ID" value="HIX54615.1"/>
    <property type="molecule type" value="Genomic_DNA"/>
</dbReference>
<reference evidence="4" key="1">
    <citation type="journal article" date="2021" name="PeerJ">
        <title>Extensive microbial diversity within the chicken gut microbiome revealed by metagenomics and culture.</title>
        <authorList>
            <person name="Gilroy R."/>
            <person name="Ravi A."/>
            <person name="Getino M."/>
            <person name="Pursley I."/>
            <person name="Horton D.L."/>
            <person name="Alikhan N.F."/>
            <person name="Baker D."/>
            <person name="Gharbi K."/>
            <person name="Hall N."/>
            <person name="Watson M."/>
            <person name="Adriaenssens E.M."/>
            <person name="Foster-Nyarko E."/>
            <person name="Jarju S."/>
            <person name="Secka A."/>
            <person name="Antonio M."/>
            <person name="Oren A."/>
            <person name="Chaudhuri R.R."/>
            <person name="La Ragione R."/>
            <person name="Hildebrand F."/>
            <person name="Pallen M.J."/>
        </authorList>
    </citation>
    <scope>NUCLEOTIDE SEQUENCE</scope>
    <source>
        <strain evidence="4">1719</strain>
    </source>
</reference>
<dbReference type="InterPro" id="IPR022271">
    <property type="entry name" value="Lipocalin_ApoD"/>
</dbReference>
<protein>
    <submittedName>
        <fullName evidence="4">Lipocalin family protein</fullName>
    </submittedName>
</protein>
<evidence type="ECO:0000313" key="4">
    <source>
        <dbReference type="EMBL" id="HIX54615.1"/>
    </source>
</evidence>
<sequence>MNKKQTLIALSATALGTIIYNVLKPVKSDVQAISNFDIDQYLGKWYEIARLDFYWEKNLKNVVAEYRKDTSGRIQVINKGVDITNNQLKIKTGKAKFKFPDDKNIGALKVSFFGPFYSGYHVMAIDEGYKYALVFGDNTDYMWILSREKDIPKKVVEGFLKTAQMAGYATENLVWTVQEDS</sequence>
<evidence type="ECO:0000256" key="1">
    <source>
        <dbReference type="ARBA" id="ARBA00006889"/>
    </source>
</evidence>
<dbReference type="PANTHER" id="PTHR10612:SF34">
    <property type="entry name" value="APOLIPOPROTEIN D"/>
    <property type="match status" value="1"/>
</dbReference>
<organism evidence="4 5">
    <name type="scientific">Candidatus Sphingobacterium stercoripullorum</name>
    <dbReference type="NCBI Taxonomy" id="2838759"/>
    <lineage>
        <taxon>Bacteria</taxon>
        <taxon>Pseudomonadati</taxon>
        <taxon>Bacteroidota</taxon>
        <taxon>Sphingobacteriia</taxon>
        <taxon>Sphingobacteriales</taxon>
        <taxon>Sphingobacteriaceae</taxon>
        <taxon>Sphingobacterium</taxon>
    </lineage>
</organism>
<accession>A0A9D1W8Z0</accession>
<name>A0A9D1W8Z0_9SPHI</name>
<dbReference type="AlphaFoldDB" id="A0A9D1W8Z0"/>
<dbReference type="InterPro" id="IPR000566">
    <property type="entry name" value="Lipocln_cytosolic_FA-bd_dom"/>
</dbReference>
<dbReference type="Proteomes" id="UP000824156">
    <property type="component" value="Unassembled WGS sequence"/>
</dbReference>
<feature type="domain" description="Lipocalin/cytosolic fatty-acid binding" evidence="3">
    <location>
        <begin position="36"/>
        <end position="178"/>
    </location>
</feature>